<dbReference type="PROSITE" id="PS52035">
    <property type="entry name" value="PEPTIDASE_M14"/>
    <property type="match status" value="1"/>
</dbReference>
<keyword evidence="3" id="KW-0645">Protease</keyword>
<evidence type="ECO:0000313" key="10">
    <source>
        <dbReference type="Proteomes" id="UP001152320"/>
    </source>
</evidence>
<evidence type="ECO:0000256" key="1">
    <source>
        <dbReference type="ARBA" id="ARBA00001947"/>
    </source>
</evidence>
<dbReference type="Gene3D" id="3.40.630.10">
    <property type="entry name" value="Zn peptidases"/>
    <property type="match status" value="1"/>
</dbReference>
<evidence type="ECO:0000256" key="6">
    <source>
        <dbReference type="ARBA" id="ARBA00023049"/>
    </source>
</evidence>
<keyword evidence="9" id="KW-0121">Carboxypeptidase</keyword>
<dbReference type="GO" id="GO:0006508">
    <property type="term" value="P:proteolysis"/>
    <property type="evidence" value="ECO:0007669"/>
    <property type="project" value="UniProtKB-KW"/>
</dbReference>
<accession>A0A9Q1C488</accession>
<sequence length="79" mass="8655">MYTSILELRAVLIPDPSSGASEDYGYASTPGATYSYTVELRDTGEYGFLLPADQIIPTGEESYNGVVAMMDWITANDYE</sequence>
<dbReference type="InterPro" id="IPR000834">
    <property type="entry name" value="Peptidase_M14"/>
</dbReference>
<evidence type="ECO:0000256" key="5">
    <source>
        <dbReference type="ARBA" id="ARBA00022833"/>
    </source>
</evidence>
<reference evidence="9" key="1">
    <citation type="submission" date="2021-10" db="EMBL/GenBank/DDBJ databases">
        <title>Tropical sea cucumber genome reveals ecological adaptation and Cuvierian tubules defense mechanism.</title>
        <authorList>
            <person name="Chen T."/>
        </authorList>
    </citation>
    <scope>NUCLEOTIDE SEQUENCE</scope>
    <source>
        <strain evidence="9">Nanhai2018</strain>
        <tissue evidence="9">Muscle</tissue>
    </source>
</reference>
<comment type="cofactor">
    <cofactor evidence="1">
        <name>Zn(2+)</name>
        <dbReference type="ChEBI" id="CHEBI:29105"/>
    </cofactor>
</comment>
<evidence type="ECO:0000259" key="8">
    <source>
        <dbReference type="PROSITE" id="PS52035"/>
    </source>
</evidence>
<feature type="domain" description="Peptidase M14" evidence="8">
    <location>
        <begin position="1"/>
        <end position="73"/>
    </location>
</feature>
<evidence type="ECO:0000256" key="3">
    <source>
        <dbReference type="ARBA" id="ARBA00022670"/>
    </source>
</evidence>
<name>A0A9Q1C488_HOLLE</name>
<comment type="similarity">
    <text evidence="2 7">Belongs to the peptidase M14 family.</text>
</comment>
<dbReference type="SUPFAM" id="SSF53187">
    <property type="entry name" value="Zn-dependent exopeptidases"/>
    <property type="match status" value="1"/>
</dbReference>
<feature type="active site" description="Proton donor/acceptor" evidence="7">
    <location>
        <position position="39"/>
    </location>
</feature>
<comment type="caution">
    <text evidence="9">The sequence shown here is derived from an EMBL/GenBank/DDBJ whole genome shotgun (WGS) entry which is preliminary data.</text>
</comment>
<evidence type="ECO:0000313" key="9">
    <source>
        <dbReference type="EMBL" id="KAJ8038357.1"/>
    </source>
</evidence>
<dbReference type="EMBL" id="JAIZAY010000007">
    <property type="protein sequence ID" value="KAJ8038357.1"/>
    <property type="molecule type" value="Genomic_DNA"/>
</dbReference>
<dbReference type="GO" id="GO:0008270">
    <property type="term" value="F:zinc ion binding"/>
    <property type="evidence" value="ECO:0007669"/>
    <property type="project" value="InterPro"/>
</dbReference>
<keyword evidence="6" id="KW-0482">Metalloprotease</keyword>
<dbReference type="PANTHER" id="PTHR11705">
    <property type="entry name" value="PROTEASE FAMILY M14 CARBOXYPEPTIDASE A,B"/>
    <property type="match status" value="1"/>
</dbReference>
<dbReference type="GO" id="GO:0005615">
    <property type="term" value="C:extracellular space"/>
    <property type="evidence" value="ECO:0007669"/>
    <property type="project" value="TreeGrafter"/>
</dbReference>
<dbReference type="PANTHER" id="PTHR11705:SF143">
    <property type="entry name" value="SLL0236 PROTEIN"/>
    <property type="match status" value="1"/>
</dbReference>
<evidence type="ECO:0000256" key="7">
    <source>
        <dbReference type="PROSITE-ProRule" id="PRU01379"/>
    </source>
</evidence>
<keyword evidence="10" id="KW-1185">Reference proteome</keyword>
<keyword evidence="4" id="KW-0378">Hydrolase</keyword>
<dbReference type="Pfam" id="PF00246">
    <property type="entry name" value="Peptidase_M14"/>
    <property type="match status" value="1"/>
</dbReference>
<protein>
    <submittedName>
        <fullName evidence="9">Carboxypeptidase A4</fullName>
    </submittedName>
</protein>
<dbReference type="AlphaFoldDB" id="A0A9Q1C488"/>
<proteinExistence type="inferred from homology"/>
<dbReference type="OrthoDB" id="3626597at2759"/>
<keyword evidence="5" id="KW-0862">Zinc</keyword>
<dbReference type="GO" id="GO:0004181">
    <property type="term" value="F:metallocarboxypeptidase activity"/>
    <property type="evidence" value="ECO:0007669"/>
    <property type="project" value="InterPro"/>
</dbReference>
<dbReference type="Proteomes" id="UP001152320">
    <property type="component" value="Chromosome 7"/>
</dbReference>
<evidence type="ECO:0000256" key="2">
    <source>
        <dbReference type="ARBA" id="ARBA00005988"/>
    </source>
</evidence>
<gene>
    <name evidence="9" type="ORF">HOLleu_15753</name>
</gene>
<organism evidence="9 10">
    <name type="scientific">Holothuria leucospilota</name>
    <name type="common">Black long sea cucumber</name>
    <name type="synonym">Mertensiothuria leucospilota</name>
    <dbReference type="NCBI Taxonomy" id="206669"/>
    <lineage>
        <taxon>Eukaryota</taxon>
        <taxon>Metazoa</taxon>
        <taxon>Echinodermata</taxon>
        <taxon>Eleutherozoa</taxon>
        <taxon>Echinozoa</taxon>
        <taxon>Holothuroidea</taxon>
        <taxon>Aspidochirotacea</taxon>
        <taxon>Aspidochirotida</taxon>
        <taxon>Holothuriidae</taxon>
        <taxon>Holothuria</taxon>
    </lineage>
</organism>
<evidence type="ECO:0000256" key="4">
    <source>
        <dbReference type="ARBA" id="ARBA00022801"/>
    </source>
</evidence>